<keyword evidence="2" id="KW-1185">Reference proteome</keyword>
<comment type="caution">
    <text evidence="1">The sequence shown here is derived from an EMBL/GenBank/DDBJ whole genome shotgun (WGS) entry which is preliminary data.</text>
</comment>
<evidence type="ECO:0000313" key="2">
    <source>
        <dbReference type="Proteomes" id="UP000274822"/>
    </source>
</evidence>
<name>A0A433QE95_9FUNG</name>
<accession>A0A433QE95</accession>
<dbReference type="Proteomes" id="UP000274822">
    <property type="component" value="Unassembled WGS sequence"/>
</dbReference>
<dbReference type="AlphaFoldDB" id="A0A433QE95"/>
<organism evidence="1 2">
    <name type="scientific">Jimgerdemannia flammicorona</name>
    <dbReference type="NCBI Taxonomy" id="994334"/>
    <lineage>
        <taxon>Eukaryota</taxon>
        <taxon>Fungi</taxon>
        <taxon>Fungi incertae sedis</taxon>
        <taxon>Mucoromycota</taxon>
        <taxon>Mucoromycotina</taxon>
        <taxon>Endogonomycetes</taxon>
        <taxon>Endogonales</taxon>
        <taxon>Endogonaceae</taxon>
        <taxon>Jimgerdemannia</taxon>
    </lineage>
</organism>
<reference evidence="1 2" key="1">
    <citation type="journal article" date="2018" name="New Phytol.">
        <title>Phylogenomics of Endogonaceae and evolution of mycorrhizas within Mucoromycota.</title>
        <authorList>
            <person name="Chang Y."/>
            <person name="Desiro A."/>
            <person name="Na H."/>
            <person name="Sandor L."/>
            <person name="Lipzen A."/>
            <person name="Clum A."/>
            <person name="Barry K."/>
            <person name="Grigoriev I.V."/>
            <person name="Martin F.M."/>
            <person name="Stajich J.E."/>
            <person name="Smith M.E."/>
            <person name="Bonito G."/>
            <person name="Spatafora J.W."/>
        </authorList>
    </citation>
    <scope>NUCLEOTIDE SEQUENCE [LARGE SCALE GENOMIC DNA]</scope>
    <source>
        <strain evidence="1 2">AD002</strain>
    </source>
</reference>
<sequence>MFTIQDQLNMFRKPRENLQLEIKDGKAEYELRTLKKNEESGTRFDDVFHDGGPANSNTVIYISSLLDFLSSVHL</sequence>
<evidence type="ECO:0000313" key="1">
    <source>
        <dbReference type="EMBL" id="RUS28146.1"/>
    </source>
</evidence>
<dbReference type="EMBL" id="RBNJ01007097">
    <property type="protein sequence ID" value="RUS28146.1"/>
    <property type="molecule type" value="Genomic_DNA"/>
</dbReference>
<gene>
    <name evidence="1" type="ORF">BC938DRAFT_482255</name>
</gene>
<proteinExistence type="predicted"/>
<protein>
    <submittedName>
        <fullName evidence="1">Uncharacterized protein</fullName>
    </submittedName>
</protein>